<dbReference type="InterPro" id="IPR016181">
    <property type="entry name" value="Acyl_CoA_acyltransferase"/>
</dbReference>
<gene>
    <name evidence="3" type="ORF">HUK65_00320</name>
</gene>
<dbReference type="EMBL" id="JACBXS010000001">
    <property type="protein sequence ID" value="NYS23418.1"/>
    <property type="molecule type" value="Genomic_DNA"/>
</dbReference>
<feature type="domain" description="N-acetyltransferase" evidence="2">
    <location>
        <begin position="25"/>
        <end position="180"/>
    </location>
</feature>
<evidence type="ECO:0000313" key="3">
    <source>
        <dbReference type="EMBL" id="NYS23418.1"/>
    </source>
</evidence>
<accession>A0A7Z0HW10</accession>
<dbReference type="PROSITE" id="PS51186">
    <property type="entry name" value="GNAT"/>
    <property type="match status" value="1"/>
</dbReference>
<protein>
    <submittedName>
        <fullName evidence="3">GNAT family N-acetyltransferase</fullName>
    </submittedName>
</protein>
<dbReference type="FunFam" id="3.40.630.30:FF:000047">
    <property type="entry name" value="Acetyltransferase, GNAT family"/>
    <property type="match status" value="1"/>
</dbReference>
<dbReference type="Proteomes" id="UP000529417">
    <property type="component" value="Unassembled WGS sequence"/>
</dbReference>
<keyword evidence="3" id="KW-0808">Transferase</keyword>
<sequence>MSDPDLSDWRPPPLPPRTPLAGRYTRLEPLDPAHAPDLYAALAEDTACDLWRYMGHGPFADAAAYASWVASARIQHDPLHYAIRMADGRLGGTIALARIAPAAGSIETGWLTFAPRLQRSTEATEAVYLLMRWAFEAGYRRFEWKCNARNLRSRRAATRLGFSYEGLFRQADVVKGRNRDTAWFAAIDHDWPALRAAFDTWLDPANFDAQRQQRQRLRDLTAPVLVAHDPLQTRPE</sequence>
<dbReference type="GO" id="GO:1990189">
    <property type="term" value="F:protein N-terminal-serine acetyltransferase activity"/>
    <property type="evidence" value="ECO:0007669"/>
    <property type="project" value="TreeGrafter"/>
</dbReference>
<dbReference type="PANTHER" id="PTHR43441">
    <property type="entry name" value="RIBOSOMAL-PROTEIN-SERINE ACETYLTRANSFERASE"/>
    <property type="match status" value="1"/>
</dbReference>
<dbReference type="SUPFAM" id="SSF55729">
    <property type="entry name" value="Acyl-CoA N-acyltransferases (Nat)"/>
    <property type="match status" value="1"/>
</dbReference>
<proteinExistence type="predicted"/>
<organism evidence="3 4">
    <name type="scientific">Rhabdonatronobacter sediminivivens</name>
    <dbReference type="NCBI Taxonomy" id="2743469"/>
    <lineage>
        <taxon>Bacteria</taxon>
        <taxon>Pseudomonadati</taxon>
        <taxon>Pseudomonadota</taxon>
        <taxon>Alphaproteobacteria</taxon>
        <taxon>Rhodobacterales</taxon>
        <taxon>Paracoccaceae</taxon>
        <taxon>Rhabdonatronobacter</taxon>
    </lineage>
</organism>
<dbReference type="InterPro" id="IPR051908">
    <property type="entry name" value="Ribosomal_N-acetyltransferase"/>
</dbReference>
<dbReference type="PANTHER" id="PTHR43441:SF2">
    <property type="entry name" value="FAMILY ACETYLTRANSFERASE, PUTATIVE (AFU_ORTHOLOGUE AFUA_7G00850)-RELATED"/>
    <property type="match status" value="1"/>
</dbReference>
<dbReference type="RefSeq" id="WP_179904126.1">
    <property type="nucleotide sequence ID" value="NZ_JACBXS010000001.1"/>
</dbReference>
<dbReference type="InterPro" id="IPR000182">
    <property type="entry name" value="GNAT_dom"/>
</dbReference>
<evidence type="ECO:0000256" key="1">
    <source>
        <dbReference type="SAM" id="MobiDB-lite"/>
    </source>
</evidence>
<reference evidence="3 4" key="1">
    <citation type="journal article" date="2000" name="Arch. Microbiol.">
        <title>Rhodobaca bogoriensis gen. nov. and sp. nov., an alkaliphilic purple nonsulfur bacterium from African Rift Valley soda lakes.</title>
        <authorList>
            <person name="Milford A.D."/>
            <person name="Achenbach L.A."/>
            <person name="Jung D.O."/>
            <person name="Madigan M.T."/>
        </authorList>
    </citation>
    <scope>NUCLEOTIDE SEQUENCE [LARGE SCALE GENOMIC DNA]</scope>
    <source>
        <strain evidence="3 4">2376</strain>
    </source>
</reference>
<comment type="caution">
    <text evidence="3">The sequence shown here is derived from an EMBL/GenBank/DDBJ whole genome shotgun (WGS) entry which is preliminary data.</text>
</comment>
<dbReference type="Pfam" id="PF13302">
    <property type="entry name" value="Acetyltransf_3"/>
    <property type="match status" value="1"/>
</dbReference>
<feature type="region of interest" description="Disordered" evidence="1">
    <location>
        <begin position="1"/>
        <end position="23"/>
    </location>
</feature>
<dbReference type="GO" id="GO:0008999">
    <property type="term" value="F:protein-N-terminal-alanine acetyltransferase activity"/>
    <property type="evidence" value="ECO:0007669"/>
    <property type="project" value="TreeGrafter"/>
</dbReference>
<keyword evidence="4" id="KW-1185">Reference proteome</keyword>
<dbReference type="AlphaFoldDB" id="A0A7Z0HW10"/>
<dbReference type="Gene3D" id="3.40.630.30">
    <property type="match status" value="1"/>
</dbReference>
<evidence type="ECO:0000313" key="4">
    <source>
        <dbReference type="Proteomes" id="UP000529417"/>
    </source>
</evidence>
<evidence type="ECO:0000259" key="2">
    <source>
        <dbReference type="PROSITE" id="PS51186"/>
    </source>
</evidence>
<name>A0A7Z0HW10_9RHOB</name>